<organism evidence="2 3">
    <name type="scientific">Arcicella aquatica</name>
    <dbReference type="NCBI Taxonomy" id="217141"/>
    <lineage>
        <taxon>Bacteria</taxon>
        <taxon>Pseudomonadati</taxon>
        <taxon>Bacteroidota</taxon>
        <taxon>Cytophagia</taxon>
        <taxon>Cytophagales</taxon>
        <taxon>Flectobacillaceae</taxon>
        <taxon>Arcicella</taxon>
    </lineage>
</organism>
<feature type="transmembrane region" description="Helical" evidence="1">
    <location>
        <begin position="20"/>
        <end position="40"/>
    </location>
</feature>
<feature type="transmembrane region" description="Helical" evidence="1">
    <location>
        <begin position="211"/>
        <end position="238"/>
    </location>
</feature>
<dbReference type="EMBL" id="JAYFUL010000024">
    <property type="protein sequence ID" value="MEA5259065.1"/>
    <property type="molecule type" value="Genomic_DNA"/>
</dbReference>
<feature type="transmembrane region" description="Helical" evidence="1">
    <location>
        <begin position="380"/>
        <end position="397"/>
    </location>
</feature>
<evidence type="ECO:0000256" key="1">
    <source>
        <dbReference type="SAM" id="Phobius"/>
    </source>
</evidence>
<feature type="transmembrane region" description="Helical" evidence="1">
    <location>
        <begin position="69"/>
        <end position="90"/>
    </location>
</feature>
<keyword evidence="1" id="KW-0472">Membrane</keyword>
<proteinExistence type="predicted"/>
<gene>
    <name evidence="2" type="ORF">VB264_14810</name>
</gene>
<sequence length="445" mass="51414">MNLPKEQTGIFSVKISVQNVYRICLGVFCCNLFFLFGTWLSKQTFIESAKFSVQLIIVLLDLTNENIVASWYASMLYFSIAIIAFLCFLIDNQHSETLANKVFNSLWIIISAIFFTLSFDEMGSFHEVIGETALLKKLGDGISTGWYLFYAFIAIIGLIMLLFFFVKFRRYKIVLSLSFIGVILLLSNPLQEQYEMSSWQNAPNPATWKRPMLFLLIEEGSEIFASFFLFVSFIVYLLKKRTVSSVGQMFIKMEFALSKHFLGYQVFTLIALGILMQVVYHFPWTISGRSDTGLPQNWFPCIASFSAFIICLYFDFSFKKKMGFLRSIYIILAFVCLSTSIYFGSNMYYYDTTFIAKIKFMLFGAIILIGTIAILEFKGYIIRVLILGWITFFALSIYCSDFNATVCGYVSFSFLLIAFLLHYKRLLLLKEGYHYIVLFFPFFLI</sequence>
<name>A0ABU5QPR5_9BACT</name>
<keyword evidence="1" id="KW-1133">Transmembrane helix</keyword>
<feature type="transmembrane region" description="Helical" evidence="1">
    <location>
        <begin position="173"/>
        <end position="191"/>
    </location>
</feature>
<keyword evidence="3" id="KW-1185">Reference proteome</keyword>
<evidence type="ECO:0000313" key="3">
    <source>
        <dbReference type="Proteomes" id="UP001304671"/>
    </source>
</evidence>
<feature type="transmembrane region" description="Helical" evidence="1">
    <location>
        <begin position="297"/>
        <end position="316"/>
    </location>
</feature>
<protein>
    <submittedName>
        <fullName evidence="2">Uncharacterized protein</fullName>
    </submittedName>
</protein>
<feature type="transmembrane region" description="Helical" evidence="1">
    <location>
        <begin position="328"/>
        <end position="348"/>
    </location>
</feature>
<reference evidence="2 3" key="1">
    <citation type="submission" date="2023-12" db="EMBL/GenBank/DDBJ databases">
        <title>Novel species of the genus Arcicella isolated from rivers.</title>
        <authorList>
            <person name="Lu H."/>
        </authorList>
    </citation>
    <scope>NUCLEOTIDE SEQUENCE [LARGE SCALE GENOMIC DNA]</scope>
    <source>
        <strain evidence="2 3">LMG 21963</strain>
    </source>
</reference>
<feature type="transmembrane region" description="Helical" evidence="1">
    <location>
        <begin position="403"/>
        <end position="423"/>
    </location>
</feature>
<evidence type="ECO:0000313" key="2">
    <source>
        <dbReference type="EMBL" id="MEA5259065.1"/>
    </source>
</evidence>
<feature type="transmembrane region" description="Helical" evidence="1">
    <location>
        <begin position="261"/>
        <end position="282"/>
    </location>
</feature>
<keyword evidence="1" id="KW-0812">Transmembrane</keyword>
<comment type="caution">
    <text evidence="2">The sequence shown here is derived from an EMBL/GenBank/DDBJ whole genome shotgun (WGS) entry which is preliminary data.</text>
</comment>
<feature type="transmembrane region" description="Helical" evidence="1">
    <location>
        <begin position="147"/>
        <end position="166"/>
    </location>
</feature>
<accession>A0ABU5QPR5</accession>
<feature type="transmembrane region" description="Helical" evidence="1">
    <location>
        <begin position="102"/>
        <end position="119"/>
    </location>
</feature>
<feature type="transmembrane region" description="Helical" evidence="1">
    <location>
        <begin position="354"/>
        <end position="375"/>
    </location>
</feature>
<dbReference type="RefSeq" id="WP_323250579.1">
    <property type="nucleotide sequence ID" value="NZ_JAYFUL010000024.1"/>
</dbReference>
<dbReference type="Proteomes" id="UP001304671">
    <property type="component" value="Unassembled WGS sequence"/>
</dbReference>